<comment type="caution">
    <text evidence="12">The sequence shown here is derived from an EMBL/GenBank/DDBJ whole genome shotgun (WGS) entry which is preliminary data.</text>
</comment>
<keyword evidence="9" id="KW-0539">Nucleus</keyword>
<keyword evidence="6" id="KW-0238">DNA-binding</keyword>
<dbReference type="InterPro" id="IPR000536">
    <property type="entry name" value="Nucl_hrmn_rcpt_lig-bd"/>
</dbReference>
<dbReference type="PRINTS" id="PR00047">
    <property type="entry name" value="STROIDFINGER"/>
</dbReference>
<evidence type="ECO:0000259" key="11">
    <source>
        <dbReference type="PROSITE" id="PS51843"/>
    </source>
</evidence>
<feature type="domain" description="Nuclear receptor" evidence="10">
    <location>
        <begin position="6"/>
        <end position="80"/>
    </location>
</feature>
<feature type="domain" description="NR LBD" evidence="11">
    <location>
        <begin position="147"/>
        <end position="315"/>
    </location>
</feature>
<evidence type="ECO:0000256" key="2">
    <source>
        <dbReference type="ARBA" id="ARBA00022723"/>
    </source>
</evidence>
<dbReference type="InterPro" id="IPR035500">
    <property type="entry name" value="NHR-like_dom_sf"/>
</dbReference>
<evidence type="ECO:0000256" key="1">
    <source>
        <dbReference type="ARBA" id="ARBA00005993"/>
    </source>
</evidence>
<keyword evidence="3" id="KW-0863">Zinc-finger</keyword>
<sequence length="315" mass="36396">MQRNLVKKCKVCESKINVCFHYGVCTCRACGAFFRRYLENEKKSKYSKCICLQKQLWEKCKKCRLDKCFSVGMKKLDIGYVRKDICREAMEEQRNEINLPNPSIVDISIIDQQQINSILPIIEAKKRIMHAFNDLDDIFLKGPILFEEIILSDFNIFRLTGTFSPNPSPIPFDELNTWESSFQTEGIFNSRVQKCILVDRLLCVGIAKSLPVFEKLTLSDQIALLRQISYVFIAFTSSYLAWELGFETWTRKDCVMPALSIMKNDLFLNDDQMNKWSEALFTKSVANFKRVALTKTEYALLIAIIFTGSSKSIKL</sequence>
<dbReference type="InterPro" id="IPR001723">
    <property type="entry name" value="Nuclear_hrmn_rcpt"/>
</dbReference>
<dbReference type="GO" id="GO:0003700">
    <property type="term" value="F:DNA-binding transcription factor activity"/>
    <property type="evidence" value="ECO:0007669"/>
    <property type="project" value="InterPro"/>
</dbReference>
<evidence type="ECO:0000256" key="3">
    <source>
        <dbReference type="ARBA" id="ARBA00022771"/>
    </source>
</evidence>
<protein>
    <submittedName>
        <fullName evidence="12">Uncharacterized protein</fullName>
    </submittedName>
</protein>
<name>A0A6V7WRW4_MELEN</name>
<comment type="similarity">
    <text evidence="1">Belongs to the nuclear hormone receptor family.</text>
</comment>
<evidence type="ECO:0000313" key="12">
    <source>
        <dbReference type="EMBL" id="CAD2189662.1"/>
    </source>
</evidence>
<evidence type="ECO:0000256" key="8">
    <source>
        <dbReference type="ARBA" id="ARBA00023170"/>
    </source>
</evidence>
<keyword evidence="2" id="KW-0479">Metal-binding</keyword>
<organism evidence="12 13">
    <name type="scientific">Meloidogyne enterolobii</name>
    <name type="common">Root-knot nematode worm</name>
    <name type="synonym">Meloidogyne mayaguensis</name>
    <dbReference type="NCBI Taxonomy" id="390850"/>
    <lineage>
        <taxon>Eukaryota</taxon>
        <taxon>Metazoa</taxon>
        <taxon>Ecdysozoa</taxon>
        <taxon>Nematoda</taxon>
        <taxon>Chromadorea</taxon>
        <taxon>Rhabditida</taxon>
        <taxon>Tylenchina</taxon>
        <taxon>Tylenchomorpha</taxon>
        <taxon>Tylenchoidea</taxon>
        <taxon>Meloidogynidae</taxon>
        <taxon>Meloidogyninae</taxon>
        <taxon>Meloidogyne</taxon>
    </lineage>
</organism>
<evidence type="ECO:0000256" key="6">
    <source>
        <dbReference type="ARBA" id="ARBA00023125"/>
    </source>
</evidence>
<dbReference type="PROSITE" id="PS51843">
    <property type="entry name" value="NR_LBD"/>
    <property type="match status" value="1"/>
</dbReference>
<dbReference type="Proteomes" id="UP000580250">
    <property type="component" value="Unassembled WGS sequence"/>
</dbReference>
<evidence type="ECO:0000256" key="4">
    <source>
        <dbReference type="ARBA" id="ARBA00022833"/>
    </source>
</evidence>
<dbReference type="Gene3D" id="3.30.50.10">
    <property type="entry name" value="Erythroid Transcription Factor GATA-1, subunit A"/>
    <property type="match status" value="1"/>
</dbReference>
<dbReference type="Gene3D" id="1.10.565.10">
    <property type="entry name" value="Retinoid X Receptor"/>
    <property type="match status" value="1"/>
</dbReference>
<dbReference type="InterPro" id="IPR050274">
    <property type="entry name" value="Nuclear_hormone_rcpt_NR2"/>
</dbReference>
<evidence type="ECO:0000256" key="5">
    <source>
        <dbReference type="ARBA" id="ARBA00023015"/>
    </source>
</evidence>
<dbReference type="PROSITE" id="PS51030">
    <property type="entry name" value="NUCLEAR_REC_DBD_2"/>
    <property type="match status" value="1"/>
</dbReference>
<dbReference type="OrthoDB" id="10246805at2759"/>
<accession>A0A6V7WRW4</accession>
<evidence type="ECO:0000313" key="13">
    <source>
        <dbReference type="Proteomes" id="UP000580250"/>
    </source>
</evidence>
<dbReference type="AlphaFoldDB" id="A0A6V7WRW4"/>
<dbReference type="InterPro" id="IPR013088">
    <property type="entry name" value="Znf_NHR/GATA"/>
</dbReference>
<dbReference type="EMBL" id="CAJEWN010000762">
    <property type="protein sequence ID" value="CAD2189662.1"/>
    <property type="molecule type" value="Genomic_DNA"/>
</dbReference>
<dbReference type="PRINTS" id="PR00398">
    <property type="entry name" value="STRDHORMONER"/>
</dbReference>
<dbReference type="GO" id="GO:0008270">
    <property type="term" value="F:zinc ion binding"/>
    <property type="evidence" value="ECO:0007669"/>
    <property type="project" value="UniProtKB-KW"/>
</dbReference>
<dbReference type="GO" id="GO:0043565">
    <property type="term" value="F:sequence-specific DNA binding"/>
    <property type="evidence" value="ECO:0007669"/>
    <property type="project" value="InterPro"/>
</dbReference>
<dbReference type="SMART" id="SM00399">
    <property type="entry name" value="ZnF_C4"/>
    <property type="match status" value="1"/>
</dbReference>
<evidence type="ECO:0000256" key="9">
    <source>
        <dbReference type="ARBA" id="ARBA00023242"/>
    </source>
</evidence>
<gene>
    <name evidence="12" type="ORF">MENT_LOCUS42394</name>
</gene>
<dbReference type="SUPFAM" id="SSF48508">
    <property type="entry name" value="Nuclear receptor ligand-binding domain"/>
    <property type="match status" value="1"/>
</dbReference>
<dbReference type="InterPro" id="IPR001628">
    <property type="entry name" value="Znf_hrmn_rcpt"/>
</dbReference>
<keyword evidence="7" id="KW-0804">Transcription</keyword>
<dbReference type="SUPFAM" id="SSF57716">
    <property type="entry name" value="Glucocorticoid receptor-like (DNA-binding domain)"/>
    <property type="match status" value="1"/>
</dbReference>
<dbReference type="Pfam" id="PF00104">
    <property type="entry name" value="Hormone_recep"/>
    <property type="match status" value="1"/>
</dbReference>
<dbReference type="PANTHER" id="PTHR24083">
    <property type="entry name" value="NUCLEAR HORMONE RECEPTOR"/>
    <property type="match status" value="1"/>
</dbReference>
<dbReference type="Pfam" id="PF00105">
    <property type="entry name" value="zf-C4"/>
    <property type="match status" value="1"/>
</dbReference>
<keyword evidence="5" id="KW-0805">Transcription regulation</keyword>
<dbReference type="PROSITE" id="PS00031">
    <property type="entry name" value="NUCLEAR_REC_DBD_1"/>
    <property type="match status" value="1"/>
</dbReference>
<evidence type="ECO:0000259" key="10">
    <source>
        <dbReference type="PROSITE" id="PS51030"/>
    </source>
</evidence>
<reference evidence="12 13" key="1">
    <citation type="submission" date="2020-08" db="EMBL/GenBank/DDBJ databases">
        <authorList>
            <person name="Koutsovoulos G."/>
            <person name="Danchin GJ E."/>
        </authorList>
    </citation>
    <scope>NUCLEOTIDE SEQUENCE [LARGE SCALE GENOMIC DNA]</scope>
</reference>
<keyword evidence="4" id="KW-0862">Zinc</keyword>
<evidence type="ECO:0000256" key="7">
    <source>
        <dbReference type="ARBA" id="ARBA00023163"/>
    </source>
</evidence>
<proteinExistence type="inferred from homology"/>
<keyword evidence="8" id="KW-0675">Receptor</keyword>